<dbReference type="Proteomes" id="UP000190042">
    <property type="component" value="Unassembled WGS sequence"/>
</dbReference>
<reference evidence="2" key="1">
    <citation type="submission" date="2017-02" db="EMBL/GenBank/DDBJ databases">
        <authorList>
            <person name="Varghese N."/>
            <person name="Submissions S."/>
        </authorList>
    </citation>
    <scope>NUCLEOTIDE SEQUENCE [LARGE SCALE GENOMIC DNA]</scope>
    <source>
        <strain evidence="2">DSM 23966</strain>
    </source>
</reference>
<dbReference type="EMBL" id="FUYJ01000006">
    <property type="protein sequence ID" value="SKB02205.1"/>
    <property type="molecule type" value="Genomic_DNA"/>
</dbReference>
<protein>
    <submittedName>
        <fullName evidence="1">Uncharacterized protein</fullName>
    </submittedName>
</protein>
<accession>A0A1T4YLQ6</accession>
<dbReference type="AlphaFoldDB" id="A0A1T4YLQ6"/>
<proteinExistence type="predicted"/>
<evidence type="ECO:0000313" key="2">
    <source>
        <dbReference type="Proteomes" id="UP000190042"/>
    </source>
</evidence>
<organism evidence="1 2">
    <name type="scientific">Sporosarcina newyorkensis</name>
    <dbReference type="NCBI Taxonomy" id="759851"/>
    <lineage>
        <taxon>Bacteria</taxon>
        <taxon>Bacillati</taxon>
        <taxon>Bacillota</taxon>
        <taxon>Bacilli</taxon>
        <taxon>Bacillales</taxon>
        <taxon>Caryophanaceae</taxon>
        <taxon>Sporosarcina</taxon>
    </lineage>
</organism>
<keyword evidence="2" id="KW-1185">Reference proteome</keyword>
<sequence length="161" mass="18421">MNAILTQEIVFNEEEVLQGLQQYEKEIEFRIQDVIYYPYYFFEFQVSAKSLLKFRGKAACTVDGLGGRGAMVDIQPVFYQRQIAPEQAPPLIINEKEAAGIAEKFVFENASTKAKFVTMPKISEIHRTLFYRPFWLAEFEMADNSPGHLIVDAVSGSYHPL</sequence>
<name>A0A1T4YLQ6_9BACL</name>
<evidence type="ECO:0000313" key="1">
    <source>
        <dbReference type="EMBL" id="SKB02205.1"/>
    </source>
</evidence>
<dbReference type="RefSeq" id="WP_078818095.1">
    <property type="nucleotide sequence ID" value="NZ_FUYJ01000006.1"/>
</dbReference>
<gene>
    <name evidence="1" type="ORF">SAMN04244570_2866</name>
</gene>